<dbReference type="PANTHER" id="PTHR42916:SF1">
    <property type="entry name" value="PROTEIN PHYLLO, CHLOROPLASTIC"/>
    <property type="match status" value="1"/>
</dbReference>
<keyword evidence="1" id="KW-0456">Lyase</keyword>
<name>A0ABP9UNI9_9BACT</name>
<feature type="domain" description="AB hydrolase-1" evidence="2">
    <location>
        <begin position="45"/>
        <end position="218"/>
    </location>
</feature>
<evidence type="ECO:0000256" key="1">
    <source>
        <dbReference type="ARBA" id="ARBA00023239"/>
    </source>
</evidence>
<dbReference type="RefSeq" id="WP_353566944.1">
    <property type="nucleotide sequence ID" value="NZ_BAABRI010000010.1"/>
</dbReference>
<evidence type="ECO:0000313" key="3">
    <source>
        <dbReference type="EMBL" id="GAA5482815.1"/>
    </source>
</evidence>
<dbReference type="Proteomes" id="UP001476282">
    <property type="component" value="Unassembled WGS sequence"/>
</dbReference>
<proteinExistence type="predicted"/>
<evidence type="ECO:0000313" key="4">
    <source>
        <dbReference type="Proteomes" id="UP001476282"/>
    </source>
</evidence>
<dbReference type="PANTHER" id="PTHR42916">
    <property type="entry name" value="2-SUCCINYL-5-ENOLPYRUVYL-6-HYDROXY-3-CYCLOHEXENE-1-CARBOXYLATE SYNTHASE"/>
    <property type="match status" value="1"/>
</dbReference>
<dbReference type="Gene3D" id="3.40.50.1820">
    <property type="entry name" value="alpha/beta hydrolase"/>
    <property type="match status" value="1"/>
</dbReference>
<gene>
    <name evidence="3" type="primary">menH_3</name>
    <name evidence="3" type="ORF">Hsar01_02039</name>
</gene>
<dbReference type="SUPFAM" id="SSF53474">
    <property type="entry name" value="alpha/beta-Hydrolases"/>
    <property type="match status" value="1"/>
</dbReference>
<accession>A0ABP9UNI9</accession>
<dbReference type="Pfam" id="PF12697">
    <property type="entry name" value="Abhydrolase_6"/>
    <property type="match status" value="1"/>
</dbReference>
<dbReference type="EMBL" id="BAABRI010000010">
    <property type="protein sequence ID" value="GAA5482815.1"/>
    <property type="molecule type" value="Genomic_DNA"/>
</dbReference>
<sequence length="232" mass="25285">MLGTIWCLHGAVGMAEDWRGFAVPGWAVKRVDLWRFLDCCPMPLEAFGKALNEEAAAVSGRKVLLGYSMGGRLALHALLAGGPWQAAVIVSAHPGLEDAGERSARLARDAEWAAAALKGEWRDFLSRWNAQPVLGGDAALPDRMKLEPRRNPVARSFMDWSLGAQEPLGERLGEIRCPVLWVAGERDGKFRALAERAAGPEKWIAPGAGHRVPWESPEFPGIVGEFLERSVS</sequence>
<protein>
    <submittedName>
        <fullName evidence="3">2-succinyl-6-hydroxy-2, 4-cyclohexadiene-1-carboxylate synthase</fullName>
    </submittedName>
</protein>
<dbReference type="InterPro" id="IPR029058">
    <property type="entry name" value="AB_hydrolase_fold"/>
</dbReference>
<keyword evidence="4" id="KW-1185">Reference proteome</keyword>
<comment type="caution">
    <text evidence="3">The sequence shown here is derived from an EMBL/GenBank/DDBJ whole genome shotgun (WGS) entry which is preliminary data.</text>
</comment>
<evidence type="ECO:0000259" key="2">
    <source>
        <dbReference type="Pfam" id="PF12697"/>
    </source>
</evidence>
<dbReference type="InterPro" id="IPR000073">
    <property type="entry name" value="AB_hydrolase_1"/>
</dbReference>
<organism evidence="3 4">
    <name type="scientific">Haloferula sargassicola</name>
    <dbReference type="NCBI Taxonomy" id="490096"/>
    <lineage>
        <taxon>Bacteria</taxon>
        <taxon>Pseudomonadati</taxon>
        <taxon>Verrucomicrobiota</taxon>
        <taxon>Verrucomicrobiia</taxon>
        <taxon>Verrucomicrobiales</taxon>
        <taxon>Verrucomicrobiaceae</taxon>
        <taxon>Haloferula</taxon>
    </lineage>
</organism>
<reference evidence="3 4" key="1">
    <citation type="submission" date="2024-02" db="EMBL/GenBank/DDBJ databases">
        <title>Haloferula sargassicola NBRC 104335.</title>
        <authorList>
            <person name="Ichikawa N."/>
            <person name="Katano-Makiyama Y."/>
            <person name="Hidaka K."/>
        </authorList>
    </citation>
    <scope>NUCLEOTIDE SEQUENCE [LARGE SCALE GENOMIC DNA]</scope>
    <source>
        <strain evidence="3 4">NBRC 104335</strain>
    </source>
</reference>